<dbReference type="AlphaFoldDB" id="A0A6A2CZR4"/>
<reference evidence="1" key="1">
    <citation type="journal article" date="2020" name="MBio">
        <title>Staphylococcus epidermidis MSCRAMM SesJ is Encoded in Composite Islands.</title>
        <authorList>
            <person name="Arora S."/>
            <person name="Li X."/>
            <person name="Hillhouse A."/>
            <person name="Konganti K."/>
            <person name="Little S.V."/>
            <person name="Lawhon S.D."/>
            <person name="Threadgill D."/>
            <person name="Shelburne S."/>
            <person name="Hook M."/>
        </authorList>
    </citation>
    <scope>NUCLEOTIDE SEQUENCE</scope>
    <source>
        <strain evidence="1">MB567</strain>
    </source>
</reference>
<proteinExistence type="predicted"/>
<accession>A0A6A2CZR4</accession>
<name>A0A6A2CZR4_STAEP</name>
<organism evidence="1">
    <name type="scientific">Staphylococcus epidermidis</name>
    <dbReference type="NCBI Taxonomy" id="1282"/>
    <lineage>
        <taxon>Bacteria</taxon>
        <taxon>Bacillati</taxon>
        <taxon>Bacillota</taxon>
        <taxon>Bacilli</taxon>
        <taxon>Bacillales</taxon>
        <taxon>Staphylococcaceae</taxon>
        <taxon>Staphylococcus</taxon>
    </lineage>
</organism>
<evidence type="ECO:0000313" key="1">
    <source>
        <dbReference type="EMBL" id="QHN74214.1"/>
    </source>
</evidence>
<dbReference type="EMBL" id="MK770829">
    <property type="protein sequence ID" value="QHN74214.1"/>
    <property type="molecule type" value="Genomic_DNA"/>
</dbReference>
<dbReference type="RefSeq" id="WP_002489006.1">
    <property type="nucleotide sequence ID" value="NZ_CABGJO010000022.1"/>
</dbReference>
<sequence length="71" mass="8162">MNQFNQISAQLLEITIFLSFIKGLIRHFTANENEEIIDKIFQSLINDGKISTTLITNTSFLCLMHISNNFL</sequence>
<protein>
    <submittedName>
        <fullName evidence="1">Uncharacterized protein</fullName>
    </submittedName>
</protein>